<dbReference type="PANTHER" id="PTHR47197">
    <property type="entry name" value="PROTEIN NIRF"/>
    <property type="match status" value="1"/>
</dbReference>
<accession>A0A1H2IA89</accession>
<dbReference type="InterPro" id="IPR015943">
    <property type="entry name" value="WD40/YVTN_repeat-like_dom_sf"/>
</dbReference>
<keyword evidence="1" id="KW-0238">DNA-binding</keyword>
<dbReference type="GO" id="GO:0003677">
    <property type="term" value="F:DNA binding"/>
    <property type="evidence" value="ECO:0007669"/>
    <property type="project" value="UniProtKB-KW"/>
</dbReference>
<organism evidence="1 2">
    <name type="scientific">Desulfobacula phenolica</name>
    <dbReference type="NCBI Taxonomy" id="90732"/>
    <lineage>
        <taxon>Bacteria</taxon>
        <taxon>Pseudomonadati</taxon>
        <taxon>Thermodesulfobacteriota</taxon>
        <taxon>Desulfobacteria</taxon>
        <taxon>Desulfobacterales</taxon>
        <taxon>Desulfobacteraceae</taxon>
        <taxon>Desulfobacula</taxon>
    </lineage>
</organism>
<dbReference type="InterPro" id="IPR051200">
    <property type="entry name" value="Host-pathogen_enzymatic-act"/>
</dbReference>
<keyword evidence="2" id="KW-1185">Reference proteome</keyword>
<protein>
    <submittedName>
        <fullName evidence="1">DNA-binding beta-propeller fold protein YncE</fullName>
    </submittedName>
</protein>
<dbReference type="Gene3D" id="2.130.10.10">
    <property type="entry name" value="YVTN repeat-like/Quinoprotein amine dehydrogenase"/>
    <property type="match status" value="1"/>
</dbReference>
<dbReference type="EMBL" id="FNLL01000008">
    <property type="protein sequence ID" value="SDU41023.1"/>
    <property type="molecule type" value="Genomic_DNA"/>
</dbReference>
<dbReference type="AlphaFoldDB" id="A0A1H2IA89"/>
<evidence type="ECO:0000313" key="1">
    <source>
        <dbReference type="EMBL" id="SDU41023.1"/>
    </source>
</evidence>
<dbReference type="RefSeq" id="WP_092235218.1">
    <property type="nucleotide sequence ID" value="NZ_FNLL01000008.1"/>
</dbReference>
<proteinExistence type="predicted"/>
<dbReference type="InterPro" id="IPR011044">
    <property type="entry name" value="Quino_amine_DH_bsu"/>
</dbReference>
<evidence type="ECO:0000313" key="2">
    <source>
        <dbReference type="Proteomes" id="UP000199608"/>
    </source>
</evidence>
<dbReference type="PANTHER" id="PTHR47197:SF3">
    <property type="entry name" value="DIHYDRO-HEME D1 DEHYDROGENASE"/>
    <property type="match status" value="1"/>
</dbReference>
<dbReference type="SUPFAM" id="SSF50969">
    <property type="entry name" value="YVTN repeat-like/Quinoprotein amine dehydrogenase"/>
    <property type="match status" value="1"/>
</dbReference>
<gene>
    <name evidence="1" type="ORF">SAMN04487931_10829</name>
</gene>
<reference evidence="2" key="1">
    <citation type="submission" date="2016-10" db="EMBL/GenBank/DDBJ databases">
        <authorList>
            <person name="Varghese N."/>
            <person name="Submissions S."/>
        </authorList>
    </citation>
    <scope>NUCLEOTIDE SEQUENCE [LARGE SCALE GENOMIC DNA]</scope>
    <source>
        <strain evidence="2">DSM 3384</strain>
    </source>
</reference>
<dbReference type="Proteomes" id="UP000199608">
    <property type="component" value="Unassembled WGS sequence"/>
</dbReference>
<name>A0A1H2IA89_9BACT</name>
<sequence length="346" mass="38158">MRPNKSKIALISIITFILMTLVSQGAWAKDFIYAPISNGLQIIDCDTDTIIKTIPYNDTILSAAFSPDGKRYYLNAVQSVYVIDTATDKLIDTLSFSSELSKVSVFGITVSNDGKKLYMCCSITKKKQNIPKLNVLPPQLVAYDIAGRKMVKNYPIPASFSSPITLINDPDHLVLVGLDILKINLKTGKTEQMMGLLNTKKPEDMRNSLVVWQPGSPGDHGIFVNPYYDAQGLGYFIIDKNTGKLSLLRGKDVWFAYSSILSPDKKFIYAVMDELIKVDMATGETVKAVPLKTGTNYTVALTSDGKKIYVGPAGPDISVYDTKTLELLSVIPLMADGEYMTCFNKK</sequence>